<gene>
    <name evidence="1" type="ORF">BCIN_02g03690</name>
</gene>
<keyword evidence="2" id="KW-1185">Reference proteome</keyword>
<reference evidence="1 2" key="1">
    <citation type="journal article" date="2011" name="PLoS Genet.">
        <title>Genomic analysis of the necrotrophic fungal pathogens Sclerotinia sclerotiorum and Botrytis cinerea.</title>
        <authorList>
            <person name="Amselem J."/>
            <person name="Cuomo C.A."/>
            <person name="van Kan J.A."/>
            <person name="Viaud M."/>
            <person name="Benito E.P."/>
            <person name="Couloux A."/>
            <person name="Coutinho P.M."/>
            <person name="de Vries R.P."/>
            <person name="Dyer P.S."/>
            <person name="Fillinger S."/>
            <person name="Fournier E."/>
            <person name="Gout L."/>
            <person name="Hahn M."/>
            <person name="Kohn L."/>
            <person name="Lapalu N."/>
            <person name="Plummer K.M."/>
            <person name="Pradier J.M."/>
            <person name="Quevillon E."/>
            <person name="Sharon A."/>
            <person name="Simon A."/>
            <person name="ten Have A."/>
            <person name="Tudzynski B."/>
            <person name="Tudzynski P."/>
            <person name="Wincker P."/>
            <person name="Andrew M."/>
            <person name="Anthouard V."/>
            <person name="Beever R.E."/>
            <person name="Beffa R."/>
            <person name="Benoit I."/>
            <person name="Bouzid O."/>
            <person name="Brault B."/>
            <person name="Chen Z."/>
            <person name="Choquer M."/>
            <person name="Collemare J."/>
            <person name="Cotton P."/>
            <person name="Danchin E.G."/>
            <person name="Da Silva C."/>
            <person name="Gautier A."/>
            <person name="Giraud C."/>
            <person name="Giraud T."/>
            <person name="Gonzalez C."/>
            <person name="Grossetete S."/>
            <person name="Guldener U."/>
            <person name="Henrissat B."/>
            <person name="Howlett B.J."/>
            <person name="Kodira C."/>
            <person name="Kretschmer M."/>
            <person name="Lappartient A."/>
            <person name="Leroch M."/>
            <person name="Levis C."/>
            <person name="Mauceli E."/>
            <person name="Neuveglise C."/>
            <person name="Oeser B."/>
            <person name="Pearson M."/>
            <person name="Poulain J."/>
            <person name="Poussereau N."/>
            <person name="Quesneville H."/>
            <person name="Rascle C."/>
            <person name="Schumacher J."/>
            <person name="Segurens B."/>
            <person name="Sexton A."/>
            <person name="Silva E."/>
            <person name="Sirven C."/>
            <person name="Soanes D.M."/>
            <person name="Talbot N.J."/>
            <person name="Templeton M."/>
            <person name="Yandava C."/>
            <person name="Yarden O."/>
            <person name="Zeng Q."/>
            <person name="Rollins J.A."/>
            <person name="Lebrun M.H."/>
            <person name="Dickman M."/>
        </authorList>
    </citation>
    <scope>NUCLEOTIDE SEQUENCE [LARGE SCALE GENOMIC DNA]</scope>
    <source>
        <strain evidence="1 2">B05.10</strain>
    </source>
</reference>
<reference evidence="1 2" key="3">
    <citation type="journal article" date="2017" name="Mol. Plant Pathol.">
        <title>A gapless genome sequence of the fungus Botrytis cinerea.</title>
        <authorList>
            <person name="Van Kan J.A."/>
            <person name="Stassen J.H."/>
            <person name="Mosbach A."/>
            <person name="Van Der Lee T.A."/>
            <person name="Faino L."/>
            <person name="Farmer A.D."/>
            <person name="Papasotiriou D.G."/>
            <person name="Zhou S."/>
            <person name="Seidl M.F."/>
            <person name="Cottam E."/>
            <person name="Edel D."/>
            <person name="Hahn M."/>
            <person name="Schwartz D.C."/>
            <person name="Dietrich R.A."/>
            <person name="Widdison S."/>
            <person name="Scalliet G."/>
        </authorList>
    </citation>
    <scope>NUCLEOTIDE SEQUENCE [LARGE SCALE GENOMIC DNA]</scope>
    <source>
        <strain evidence="1 2">B05.10</strain>
    </source>
</reference>
<name>A0A384J976_BOTFB</name>
<dbReference type="GeneID" id="5434337"/>
<dbReference type="RefSeq" id="XP_001553802.1">
    <property type="nucleotide sequence ID" value="XM_001553752.2"/>
</dbReference>
<dbReference type="KEGG" id="bfu:BCIN_02g03690"/>
<dbReference type="OMA" id="NVGEMIC"/>
<organism evidence="1 2">
    <name type="scientific">Botryotinia fuckeliana (strain B05.10)</name>
    <name type="common">Noble rot fungus</name>
    <name type="synonym">Botrytis cinerea</name>
    <dbReference type="NCBI Taxonomy" id="332648"/>
    <lineage>
        <taxon>Eukaryota</taxon>
        <taxon>Fungi</taxon>
        <taxon>Dikarya</taxon>
        <taxon>Ascomycota</taxon>
        <taxon>Pezizomycotina</taxon>
        <taxon>Leotiomycetes</taxon>
        <taxon>Helotiales</taxon>
        <taxon>Sclerotiniaceae</taxon>
        <taxon>Botrytis</taxon>
    </lineage>
</organism>
<dbReference type="OrthoDB" id="3541741at2759"/>
<dbReference type="AlphaFoldDB" id="A0A384J976"/>
<reference evidence="1 2" key="2">
    <citation type="journal article" date="2012" name="Eukaryot. Cell">
        <title>Genome update of Botrytis cinerea strains B05.10 and T4.</title>
        <authorList>
            <person name="Staats M."/>
            <person name="van Kan J.A."/>
        </authorList>
    </citation>
    <scope>NUCLEOTIDE SEQUENCE [LARGE SCALE GENOMIC DNA]</scope>
    <source>
        <strain evidence="1 2">B05.10</strain>
    </source>
</reference>
<sequence length="107" mass="11814">MTFNWVDDTNEAVAAGELPDLASDAINLNNSFNDVTDFQVNISGMIDCGISLLKCLFYKKFGIQNMGREMAAKEKVAELEAQEAKSSPDDGKWRVKTQSPLRNVILA</sequence>
<proteinExistence type="predicted"/>
<dbReference type="Proteomes" id="UP000001798">
    <property type="component" value="Chromosome 2"/>
</dbReference>
<accession>A0A384J976</accession>
<evidence type="ECO:0000313" key="2">
    <source>
        <dbReference type="Proteomes" id="UP000001798"/>
    </source>
</evidence>
<protein>
    <submittedName>
        <fullName evidence="1">Uncharacterized protein</fullName>
    </submittedName>
</protein>
<dbReference type="EMBL" id="CP009806">
    <property type="protein sequence ID" value="ATZ47040.1"/>
    <property type="molecule type" value="Genomic_DNA"/>
</dbReference>
<evidence type="ECO:0000313" key="1">
    <source>
        <dbReference type="EMBL" id="ATZ47040.1"/>
    </source>
</evidence>
<dbReference type="VEuPathDB" id="FungiDB:Bcin02g03690"/>